<protein>
    <recommendedName>
        <fullName evidence="4 8">Sucrose-6-phosphate hydrolase</fullName>
        <ecNumber evidence="3 8">3.2.1.26</ecNumber>
    </recommendedName>
    <alternativeName>
        <fullName evidence="7 9">Invertase</fullName>
    </alternativeName>
</protein>
<dbReference type="Gene3D" id="2.60.120.560">
    <property type="entry name" value="Exo-inulinase, domain 1"/>
    <property type="match status" value="1"/>
</dbReference>
<dbReference type="PANTHER" id="PTHR43101">
    <property type="entry name" value="BETA-FRUCTOSIDASE"/>
    <property type="match status" value="1"/>
</dbReference>
<dbReference type="GO" id="GO:0005737">
    <property type="term" value="C:cytoplasm"/>
    <property type="evidence" value="ECO:0007669"/>
    <property type="project" value="UniProtKB-SubCell"/>
</dbReference>
<keyword evidence="6 8" id="KW-0326">Glycosidase</keyword>
<feature type="domain" description="Glycosyl hydrolase family 32 C-terminal" evidence="11">
    <location>
        <begin position="343"/>
        <end position="472"/>
    </location>
</feature>
<proteinExistence type="inferred from homology"/>
<evidence type="ECO:0000256" key="2">
    <source>
        <dbReference type="ARBA" id="ARBA00009902"/>
    </source>
</evidence>
<keyword evidence="9" id="KW-0963">Cytoplasm</keyword>
<dbReference type="InterPro" id="IPR051214">
    <property type="entry name" value="GH32_Enzymes"/>
</dbReference>
<dbReference type="InterPro" id="IPR006232">
    <property type="entry name" value="Suc6P_hydrolase"/>
</dbReference>
<keyword evidence="13" id="KW-1185">Reference proteome</keyword>
<dbReference type="RefSeq" id="WP_057797330.1">
    <property type="nucleotide sequence ID" value="NZ_AZFM01000003.1"/>
</dbReference>
<dbReference type="InterPro" id="IPR023296">
    <property type="entry name" value="Glyco_hydro_beta-prop_sf"/>
</dbReference>
<dbReference type="Pfam" id="PF08244">
    <property type="entry name" value="Glyco_hydro_32C"/>
    <property type="match status" value="1"/>
</dbReference>
<comment type="similarity">
    <text evidence="2 8">Belongs to the glycosyl hydrolase 32 family.</text>
</comment>
<dbReference type="EMBL" id="AZFM01000003">
    <property type="protein sequence ID" value="KRL91237.1"/>
    <property type="molecule type" value="Genomic_DNA"/>
</dbReference>
<evidence type="ECO:0000256" key="7">
    <source>
        <dbReference type="ARBA" id="ARBA00033367"/>
    </source>
</evidence>
<dbReference type="CDD" id="cd18623">
    <property type="entry name" value="GH32_ScrB-like"/>
    <property type="match status" value="1"/>
</dbReference>
<comment type="function">
    <text evidence="9">Enables the bacterium to metabolize sucrose as a sole carbon source.</text>
</comment>
<evidence type="ECO:0000256" key="1">
    <source>
        <dbReference type="ARBA" id="ARBA00004914"/>
    </source>
</evidence>
<dbReference type="GO" id="GO:0005985">
    <property type="term" value="P:sucrose metabolic process"/>
    <property type="evidence" value="ECO:0007669"/>
    <property type="project" value="UniProtKB-UniPathway"/>
</dbReference>
<evidence type="ECO:0000256" key="9">
    <source>
        <dbReference type="RuleBase" id="RU365015"/>
    </source>
</evidence>
<evidence type="ECO:0000256" key="4">
    <source>
        <dbReference type="ARBA" id="ARBA00019623"/>
    </source>
</evidence>
<dbReference type="AlphaFoldDB" id="A0A0R1UJY4"/>
<dbReference type="Proteomes" id="UP000051036">
    <property type="component" value="Unassembled WGS sequence"/>
</dbReference>
<evidence type="ECO:0000256" key="6">
    <source>
        <dbReference type="ARBA" id="ARBA00023295"/>
    </source>
</evidence>
<dbReference type="GO" id="GO:0004564">
    <property type="term" value="F:beta-fructofuranosidase activity"/>
    <property type="evidence" value="ECO:0007669"/>
    <property type="project" value="UniProtKB-EC"/>
</dbReference>
<dbReference type="Gene3D" id="2.115.10.20">
    <property type="entry name" value="Glycosyl hydrolase domain, family 43"/>
    <property type="match status" value="1"/>
</dbReference>
<dbReference type="PROSITE" id="PS00609">
    <property type="entry name" value="GLYCOSYL_HYDROL_F32"/>
    <property type="match status" value="1"/>
</dbReference>
<sequence>MEWTQEKRYLPYNKWDADTLLHLQAQAANSPAQMHYHLRPISGLVNDPNGFSFFNGEYHLFYQSFPFGAVHGLKSWWHFKSKDLVHWENLGIGLEPDAKADSHGAYSGSAKQIGDKLFIMYTGNHRTDDWERIPYQIGVWMDKDNKLGEKEILFKNPDHISEHFRDPQIIEKDGKYYAILGAQDEKEKHGHVDVWSSEDLKDWKELGFLDFSDKDMGYMIECPNLVEVDGKNVLIFCPQGLDKSIADYDNIYPNMYVVADQADLENHTLMNSSQLKNLDDGFDVYATQAFNAPNGKAYAVSWVGLPDISYPTDNENWANCLSQVKELTIENGKLLQKPVDAIKSLRENEQSFIDERELTTKAGQQYELKMKISAGQKGNLYLQANSDLSENLKLSFDTENGELVLDRSKAGEVSANYGTSRKIVLAKNKDLDLDIFVDHSLIEVFVNGGEHVLTGRFFTNQDSQKIVFDNETSYQATLWQMKTIL</sequence>
<reference evidence="12 13" key="1">
    <citation type="journal article" date="2015" name="Genome Announc.">
        <title>Expanding the biotechnology potential of lactobacilli through comparative genomics of 213 strains and associated genera.</title>
        <authorList>
            <person name="Sun Z."/>
            <person name="Harris H.M."/>
            <person name="McCann A."/>
            <person name="Guo C."/>
            <person name="Argimon S."/>
            <person name="Zhang W."/>
            <person name="Yang X."/>
            <person name="Jeffery I.B."/>
            <person name="Cooney J.C."/>
            <person name="Kagawa T.F."/>
            <person name="Liu W."/>
            <person name="Song Y."/>
            <person name="Salvetti E."/>
            <person name="Wrobel A."/>
            <person name="Rasinkangas P."/>
            <person name="Parkhill J."/>
            <person name="Rea M.C."/>
            <person name="O'Sullivan O."/>
            <person name="Ritari J."/>
            <person name="Douillard F.P."/>
            <person name="Paul Ross R."/>
            <person name="Yang R."/>
            <person name="Briner A.E."/>
            <person name="Felis G.E."/>
            <person name="de Vos W.M."/>
            <person name="Barrangou R."/>
            <person name="Klaenhammer T.R."/>
            <person name="Caufield P.W."/>
            <person name="Cui Y."/>
            <person name="Zhang H."/>
            <person name="O'Toole P.W."/>
        </authorList>
    </citation>
    <scope>NUCLEOTIDE SEQUENCE [LARGE SCALE GENOMIC DNA]</scope>
    <source>
        <strain evidence="12 13">DSM 16043</strain>
    </source>
</reference>
<comment type="subcellular location">
    <subcellularLocation>
        <location evidence="9">Cytoplasm</location>
    </subcellularLocation>
</comment>
<organism evidence="12 13">
    <name type="scientific">Lactobacillus kalixensis DSM 16043</name>
    <dbReference type="NCBI Taxonomy" id="1423763"/>
    <lineage>
        <taxon>Bacteria</taxon>
        <taxon>Bacillati</taxon>
        <taxon>Bacillota</taxon>
        <taxon>Bacilli</taxon>
        <taxon>Lactobacillales</taxon>
        <taxon>Lactobacillaceae</taxon>
        <taxon>Lactobacillus</taxon>
    </lineage>
</organism>
<dbReference type="STRING" id="1423763.FC46_GL001069"/>
<evidence type="ECO:0000256" key="5">
    <source>
        <dbReference type="ARBA" id="ARBA00022801"/>
    </source>
</evidence>
<dbReference type="OrthoDB" id="9759709at2"/>
<dbReference type="InterPro" id="IPR001362">
    <property type="entry name" value="Glyco_hydro_32"/>
</dbReference>
<dbReference type="InterPro" id="IPR013148">
    <property type="entry name" value="Glyco_hydro_32_N"/>
</dbReference>
<gene>
    <name evidence="12" type="ORF">FC46_GL001069</name>
</gene>
<dbReference type="UniPathway" id="UPA00238"/>
<keyword evidence="5 8" id="KW-0378">Hydrolase</keyword>
<comment type="catalytic activity">
    <reaction evidence="8">
        <text>Hydrolysis of terminal non-reducing beta-D-fructofuranoside residues in beta-D-fructofuranosides.</text>
        <dbReference type="EC" id="3.2.1.26"/>
    </reaction>
</comment>
<dbReference type="Pfam" id="PF00251">
    <property type="entry name" value="Glyco_hydro_32N"/>
    <property type="match status" value="1"/>
</dbReference>
<dbReference type="SUPFAM" id="SSF49899">
    <property type="entry name" value="Concanavalin A-like lectins/glucanases"/>
    <property type="match status" value="1"/>
</dbReference>
<feature type="domain" description="Glycosyl hydrolase family 32 N-terminal" evidence="10">
    <location>
        <begin position="37"/>
        <end position="338"/>
    </location>
</feature>
<dbReference type="InterPro" id="IPR013320">
    <property type="entry name" value="ConA-like_dom_sf"/>
</dbReference>
<evidence type="ECO:0000256" key="8">
    <source>
        <dbReference type="RuleBase" id="RU362110"/>
    </source>
</evidence>
<dbReference type="InterPro" id="IPR013189">
    <property type="entry name" value="Glyco_hydro_32_C"/>
</dbReference>
<evidence type="ECO:0000259" key="10">
    <source>
        <dbReference type="Pfam" id="PF00251"/>
    </source>
</evidence>
<accession>A0A0R1UJY4</accession>
<evidence type="ECO:0000313" key="12">
    <source>
        <dbReference type="EMBL" id="KRL91237.1"/>
    </source>
</evidence>
<dbReference type="PATRIC" id="fig|1423763.3.peg.1085"/>
<evidence type="ECO:0000256" key="3">
    <source>
        <dbReference type="ARBA" id="ARBA00012758"/>
    </source>
</evidence>
<name>A0A0R1UJY4_9LACO</name>
<dbReference type="EC" id="3.2.1.26" evidence="3 8"/>
<comment type="pathway">
    <text evidence="1 9">Glycan biosynthesis; sucrose metabolism.</text>
</comment>
<dbReference type="PANTHER" id="PTHR43101:SF1">
    <property type="entry name" value="BETA-FRUCTOSIDASE"/>
    <property type="match status" value="1"/>
</dbReference>
<dbReference type="NCBIfam" id="TIGR01322">
    <property type="entry name" value="scrB_fam"/>
    <property type="match status" value="1"/>
</dbReference>
<dbReference type="SUPFAM" id="SSF75005">
    <property type="entry name" value="Arabinanase/levansucrase/invertase"/>
    <property type="match status" value="1"/>
</dbReference>
<evidence type="ECO:0000313" key="13">
    <source>
        <dbReference type="Proteomes" id="UP000051036"/>
    </source>
</evidence>
<dbReference type="SMART" id="SM00640">
    <property type="entry name" value="Glyco_32"/>
    <property type="match status" value="1"/>
</dbReference>
<dbReference type="InterPro" id="IPR018053">
    <property type="entry name" value="Glyco_hydro_32_AS"/>
</dbReference>
<evidence type="ECO:0000259" key="11">
    <source>
        <dbReference type="Pfam" id="PF08244"/>
    </source>
</evidence>
<comment type="caution">
    <text evidence="12">The sequence shown here is derived from an EMBL/GenBank/DDBJ whole genome shotgun (WGS) entry which is preliminary data.</text>
</comment>
<keyword evidence="9" id="KW-0119">Carbohydrate metabolism</keyword>